<keyword evidence="2" id="KW-1185">Reference proteome</keyword>
<protein>
    <submittedName>
        <fullName evidence="1">Uncharacterized protein</fullName>
    </submittedName>
</protein>
<dbReference type="Proteomes" id="UP001054945">
    <property type="component" value="Unassembled WGS sequence"/>
</dbReference>
<gene>
    <name evidence="1" type="ORF">CEXT_165491</name>
</gene>
<name>A0AAV4XXQ5_CAEEX</name>
<comment type="caution">
    <text evidence="1">The sequence shown here is derived from an EMBL/GenBank/DDBJ whole genome shotgun (WGS) entry which is preliminary data.</text>
</comment>
<dbReference type="AlphaFoldDB" id="A0AAV4XXQ5"/>
<organism evidence="1 2">
    <name type="scientific">Caerostris extrusa</name>
    <name type="common">Bark spider</name>
    <name type="synonym">Caerostris bankana</name>
    <dbReference type="NCBI Taxonomy" id="172846"/>
    <lineage>
        <taxon>Eukaryota</taxon>
        <taxon>Metazoa</taxon>
        <taxon>Ecdysozoa</taxon>
        <taxon>Arthropoda</taxon>
        <taxon>Chelicerata</taxon>
        <taxon>Arachnida</taxon>
        <taxon>Araneae</taxon>
        <taxon>Araneomorphae</taxon>
        <taxon>Entelegynae</taxon>
        <taxon>Araneoidea</taxon>
        <taxon>Araneidae</taxon>
        <taxon>Caerostris</taxon>
    </lineage>
</organism>
<evidence type="ECO:0000313" key="1">
    <source>
        <dbReference type="EMBL" id="GIY99328.1"/>
    </source>
</evidence>
<reference evidence="1 2" key="1">
    <citation type="submission" date="2021-06" db="EMBL/GenBank/DDBJ databases">
        <title>Caerostris extrusa draft genome.</title>
        <authorList>
            <person name="Kono N."/>
            <person name="Arakawa K."/>
        </authorList>
    </citation>
    <scope>NUCLEOTIDE SEQUENCE [LARGE SCALE GENOMIC DNA]</scope>
</reference>
<feature type="non-terminal residue" evidence="1">
    <location>
        <position position="1"/>
    </location>
</feature>
<sequence length="43" mass="4851">DWSVSDNTIPDTTSRYQATTVNKQEHDAACLADWTSLDIQCHL</sequence>
<dbReference type="EMBL" id="BPLR01001033">
    <property type="protein sequence ID" value="GIY99328.1"/>
    <property type="molecule type" value="Genomic_DNA"/>
</dbReference>
<evidence type="ECO:0000313" key="2">
    <source>
        <dbReference type="Proteomes" id="UP001054945"/>
    </source>
</evidence>
<accession>A0AAV4XXQ5</accession>
<proteinExistence type="predicted"/>